<comment type="subunit">
    <text evidence="10">Interacts with Orco. Complexes exist early in the endomembrane system in olfactory sensory neurons (OSNs), coupling these complexes to the conserved ciliary trafficking pathway.</text>
</comment>
<feature type="transmembrane region" description="Helical" evidence="11">
    <location>
        <begin position="92"/>
        <end position="113"/>
    </location>
</feature>
<keyword evidence="2" id="KW-1003">Cell membrane</keyword>
<reference evidence="13" key="2">
    <citation type="submission" date="2025-08" db="UniProtKB">
        <authorList>
            <consortium name="RefSeq"/>
        </authorList>
    </citation>
    <scope>IDENTIFICATION</scope>
</reference>
<dbReference type="RefSeq" id="XP_016941363.4">
    <property type="nucleotide sequence ID" value="XM_017085874.4"/>
</dbReference>
<evidence type="ECO:0000313" key="12">
    <source>
        <dbReference type="Proteomes" id="UP001652628"/>
    </source>
</evidence>
<evidence type="ECO:0000256" key="5">
    <source>
        <dbReference type="ARBA" id="ARBA00022725"/>
    </source>
</evidence>
<dbReference type="Pfam" id="PF02949">
    <property type="entry name" value="7tm_6"/>
    <property type="match status" value="1"/>
</dbReference>
<evidence type="ECO:0000256" key="11">
    <source>
        <dbReference type="RuleBase" id="RU351113"/>
    </source>
</evidence>
<comment type="caution">
    <text evidence="11">Lacks conserved residue(s) required for the propagation of feature annotation.</text>
</comment>
<keyword evidence="8 11" id="KW-0675">Receptor</keyword>
<comment type="subcellular location">
    <subcellularLocation>
        <location evidence="1 11">Cell membrane</location>
        <topology evidence="1 11">Multi-pass membrane protein</topology>
    </subcellularLocation>
</comment>
<feature type="transmembrane region" description="Helical" evidence="11">
    <location>
        <begin position="56"/>
        <end position="80"/>
    </location>
</feature>
<keyword evidence="7 11" id="KW-0472">Membrane</keyword>
<keyword evidence="3 11" id="KW-0716">Sensory transduction</keyword>
<evidence type="ECO:0000256" key="8">
    <source>
        <dbReference type="ARBA" id="ARBA00023170"/>
    </source>
</evidence>
<protein>
    <recommendedName>
        <fullName evidence="11">Odorant receptor</fullName>
    </recommendedName>
</protein>
<dbReference type="GO" id="GO:0005886">
    <property type="term" value="C:plasma membrane"/>
    <property type="evidence" value="ECO:0007669"/>
    <property type="project" value="UniProtKB-SubCell"/>
</dbReference>
<dbReference type="InterPro" id="IPR004117">
    <property type="entry name" value="7tm6_olfct_rcpt"/>
</dbReference>
<evidence type="ECO:0000256" key="3">
    <source>
        <dbReference type="ARBA" id="ARBA00022606"/>
    </source>
</evidence>
<evidence type="ECO:0000313" key="13">
    <source>
        <dbReference type="RefSeq" id="XP_016941363.4"/>
    </source>
</evidence>
<dbReference type="PANTHER" id="PTHR21137">
    <property type="entry name" value="ODORANT RECEPTOR"/>
    <property type="match status" value="1"/>
</dbReference>
<comment type="similarity">
    <text evidence="11">Belongs to the insect chemoreceptor superfamily. Heteromeric odorant receptor channel (TC 1.A.69) family.</text>
</comment>
<organism evidence="12 13">
    <name type="scientific">Drosophila suzukii</name>
    <name type="common">Spotted-wing drosophila fruit fly</name>
    <dbReference type="NCBI Taxonomy" id="28584"/>
    <lineage>
        <taxon>Eukaryota</taxon>
        <taxon>Metazoa</taxon>
        <taxon>Ecdysozoa</taxon>
        <taxon>Arthropoda</taxon>
        <taxon>Hexapoda</taxon>
        <taxon>Insecta</taxon>
        <taxon>Pterygota</taxon>
        <taxon>Neoptera</taxon>
        <taxon>Endopterygota</taxon>
        <taxon>Diptera</taxon>
        <taxon>Brachycera</taxon>
        <taxon>Muscomorpha</taxon>
        <taxon>Ephydroidea</taxon>
        <taxon>Drosophilidae</taxon>
        <taxon>Drosophila</taxon>
        <taxon>Sophophora</taxon>
    </lineage>
</organism>
<dbReference type="GO" id="GO:0005549">
    <property type="term" value="F:odorant binding"/>
    <property type="evidence" value="ECO:0007669"/>
    <property type="project" value="InterPro"/>
</dbReference>
<evidence type="ECO:0000256" key="2">
    <source>
        <dbReference type="ARBA" id="ARBA00022475"/>
    </source>
</evidence>
<keyword evidence="6 11" id="KW-1133">Transmembrane helix</keyword>
<evidence type="ECO:0000256" key="1">
    <source>
        <dbReference type="ARBA" id="ARBA00004651"/>
    </source>
</evidence>
<keyword evidence="12" id="KW-1185">Reference proteome</keyword>
<evidence type="ECO:0000256" key="4">
    <source>
        <dbReference type="ARBA" id="ARBA00022692"/>
    </source>
</evidence>
<feature type="transmembrane region" description="Helical" evidence="11">
    <location>
        <begin position="290"/>
        <end position="315"/>
    </location>
</feature>
<dbReference type="GeneID" id="108018333"/>
<accession>A0AB39ZRD9</accession>
<evidence type="ECO:0000256" key="10">
    <source>
        <dbReference type="ARBA" id="ARBA00038679"/>
    </source>
</evidence>
<dbReference type="Proteomes" id="UP001652628">
    <property type="component" value="Chromosome 2L"/>
</dbReference>
<reference evidence="12" key="1">
    <citation type="submission" date="2025-05" db="UniProtKB">
        <authorList>
            <consortium name="RefSeq"/>
        </authorList>
    </citation>
    <scope>NUCLEOTIDE SEQUENCE [LARGE SCALE GENOMIC DNA]</scope>
</reference>
<dbReference type="PANTHER" id="PTHR21137:SF44">
    <property type="entry name" value="ODORANT RECEPTOR 13A-RELATED"/>
    <property type="match status" value="1"/>
</dbReference>
<feature type="transmembrane region" description="Helical" evidence="11">
    <location>
        <begin position="327"/>
        <end position="348"/>
    </location>
</feature>
<keyword evidence="9 11" id="KW-0807">Transducer</keyword>
<evidence type="ECO:0000256" key="7">
    <source>
        <dbReference type="ARBA" id="ARBA00023136"/>
    </source>
</evidence>
<dbReference type="GO" id="GO:0007165">
    <property type="term" value="P:signal transduction"/>
    <property type="evidence" value="ECO:0007669"/>
    <property type="project" value="UniProtKB-KW"/>
</dbReference>
<evidence type="ECO:0000256" key="6">
    <source>
        <dbReference type="ARBA" id="ARBA00022989"/>
    </source>
</evidence>
<evidence type="ECO:0000256" key="9">
    <source>
        <dbReference type="ARBA" id="ARBA00023224"/>
    </source>
</evidence>
<name>A0AB39ZRD9_DROSZ</name>
<proteinExistence type="inferred from homology"/>
<keyword evidence="5 11" id="KW-0552">Olfaction</keyword>
<keyword evidence="4 11" id="KW-0812">Transmembrane</keyword>
<feature type="transmembrane region" description="Helical" evidence="11">
    <location>
        <begin position="21"/>
        <end position="44"/>
    </location>
</feature>
<dbReference type="GO" id="GO:0004984">
    <property type="term" value="F:olfactory receptor activity"/>
    <property type="evidence" value="ECO:0007669"/>
    <property type="project" value="InterPro"/>
</dbReference>
<sequence length="419" mass="48969">MIDFLKQKIFRRPVKSVKKPKNAYYVVGDFLRWPVIFYNTLGIVPYENNQNPGLWFYLYFLLLMINMVITVIESVLFALISFRKNNDVLEGCILCGYIAFTVTGVLKIITVVMQKEKLTTLVRRLESCFPQFNEMEQEQFAVKTYLKRCHLFTKCFSVLLMAMFFTHSLSAIVIYAFQKLWLRSLDAKQSLPFFDYAPWDWRGSWKYYITYVGQSLSGYAATCGNMSCDLMIFAMVFQVTMYFDRLSKALREFRIRRHGRVDETSNKMEELRSLIVYHIKILGLTDLMNAVFGVPLLLNFLASSWLVCLVGFQLTIDFSPEPFCKQVLLLVSALVEIFLLCSFSQMLINASENVRLAVYEMNWTEAEPRFRKMLILLSLRARKPICLNATVLLNVSIETMSIFLRVSYKFFCAVRMMYK</sequence>
<feature type="transmembrane region" description="Helical" evidence="11">
    <location>
        <begin position="156"/>
        <end position="177"/>
    </location>
</feature>
<dbReference type="AlphaFoldDB" id="A0AB39ZRD9"/>
<gene>
    <name evidence="13" type="primary">LOC108018333</name>
</gene>